<dbReference type="InterPro" id="IPR000304">
    <property type="entry name" value="Pyrroline-COOH_reductase"/>
</dbReference>
<dbReference type="PIRSF" id="PIRSF000193">
    <property type="entry name" value="Pyrrol-5-carb_rd"/>
    <property type="match status" value="1"/>
</dbReference>
<evidence type="ECO:0000259" key="9">
    <source>
        <dbReference type="Pfam" id="PF14748"/>
    </source>
</evidence>
<dbReference type="AlphaFoldDB" id="A0A2Z2NIV1"/>
<dbReference type="RefSeq" id="WP_088916741.1">
    <property type="nucleotide sequence ID" value="NZ_CP018632.1"/>
</dbReference>
<evidence type="ECO:0000313" key="11">
    <source>
        <dbReference type="Proteomes" id="UP000250079"/>
    </source>
</evidence>
<dbReference type="InterPro" id="IPR029036">
    <property type="entry name" value="P5CR_dimer"/>
</dbReference>
<dbReference type="FunFam" id="1.10.3730.10:FF:000001">
    <property type="entry name" value="Pyrroline-5-carboxylate reductase"/>
    <property type="match status" value="1"/>
</dbReference>
<evidence type="ECO:0000256" key="1">
    <source>
        <dbReference type="ARBA" id="ARBA00005525"/>
    </source>
</evidence>
<keyword evidence="11" id="KW-1185">Reference proteome</keyword>
<comment type="similarity">
    <text evidence="1 4 7">Belongs to the pyrroline-5-carboxylate reductase family.</text>
</comment>
<reference evidence="10 11" key="1">
    <citation type="submission" date="2016-12" db="EMBL/GenBank/DDBJ databases">
        <authorList>
            <person name="Song W.-J."/>
            <person name="Kurnit D.M."/>
        </authorList>
    </citation>
    <scope>NUCLEOTIDE SEQUENCE [LARGE SCALE GENOMIC DNA]</scope>
    <source>
        <strain evidence="10 11">IMCC3135</strain>
    </source>
</reference>
<dbReference type="SUPFAM" id="SSF48179">
    <property type="entry name" value="6-phosphogluconate dehydrogenase C-terminal domain-like"/>
    <property type="match status" value="1"/>
</dbReference>
<dbReference type="PANTHER" id="PTHR11645">
    <property type="entry name" value="PYRROLINE-5-CARBOXYLATE REDUCTASE"/>
    <property type="match status" value="1"/>
</dbReference>
<dbReference type="UniPathway" id="UPA00098">
    <property type="reaction ID" value="UER00361"/>
</dbReference>
<comment type="catalytic activity">
    <reaction evidence="4">
        <text>L-proline + NAD(+) = (S)-1-pyrroline-5-carboxylate + NADH + 2 H(+)</text>
        <dbReference type="Rhea" id="RHEA:14105"/>
        <dbReference type="ChEBI" id="CHEBI:15378"/>
        <dbReference type="ChEBI" id="CHEBI:17388"/>
        <dbReference type="ChEBI" id="CHEBI:57540"/>
        <dbReference type="ChEBI" id="CHEBI:57945"/>
        <dbReference type="ChEBI" id="CHEBI:60039"/>
        <dbReference type="EC" id="1.5.1.2"/>
    </reaction>
</comment>
<dbReference type="KEGG" id="gai:IMCC3135_05850"/>
<protein>
    <recommendedName>
        <fullName evidence="4 5">Pyrroline-5-carboxylate reductase</fullName>
        <shortName evidence="4">P5C reductase</shortName>
        <shortName evidence="4">P5CR</shortName>
        <ecNumber evidence="4 5">1.5.1.2</ecNumber>
    </recommendedName>
    <alternativeName>
        <fullName evidence="4">PCA reductase</fullName>
    </alternativeName>
</protein>
<dbReference type="GO" id="GO:0005737">
    <property type="term" value="C:cytoplasm"/>
    <property type="evidence" value="ECO:0007669"/>
    <property type="project" value="UniProtKB-SubCell"/>
</dbReference>
<keyword evidence="3 4" id="KW-0560">Oxidoreductase</keyword>
<comment type="function">
    <text evidence="4">Catalyzes the reduction of 1-pyrroline-5-carboxylate (PCA) to L-proline.</text>
</comment>
<name>A0A2Z2NIV1_9GAMM</name>
<dbReference type="GO" id="GO:0004735">
    <property type="term" value="F:pyrroline-5-carboxylate reductase activity"/>
    <property type="evidence" value="ECO:0007669"/>
    <property type="project" value="UniProtKB-UniRule"/>
</dbReference>
<evidence type="ECO:0000256" key="5">
    <source>
        <dbReference type="NCBIfam" id="TIGR00112"/>
    </source>
</evidence>
<dbReference type="Proteomes" id="UP000250079">
    <property type="component" value="Chromosome"/>
</dbReference>
<comment type="subcellular location">
    <subcellularLocation>
        <location evidence="4">Cytoplasm</location>
    </subcellularLocation>
</comment>
<dbReference type="NCBIfam" id="TIGR00112">
    <property type="entry name" value="proC"/>
    <property type="match status" value="1"/>
</dbReference>
<keyword evidence="2 4" id="KW-0521">NADP</keyword>
<dbReference type="EMBL" id="CP018632">
    <property type="protein sequence ID" value="ASJ71282.1"/>
    <property type="molecule type" value="Genomic_DNA"/>
</dbReference>
<gene>
    <name evidence="4 10" type="primary">proC</name>
    <name evidence="10" type="ORF">IMCC3135_05850</name>
</gene>
<dbReference type="Pfam" id="PF14748">
    <property type="entry name" value="P5CR_dimer"/>
    <property type="match status" value="1"/>
</dbReference>
<dbReference type="PROSITE" id="PS00521">
    <property type="entry name" value="P5CR"/>
    <property type="match status" value="1"/>
</dbReference>
<evidence type="ECO:0000256" key="3">
    <source>
        <dbReference type="ARBA" id="ARBA00023002"/>
    </source>
</evidence>
<keyword evidence="4" id="KW-0963">Cytoplasm</keyword>
<dbReference type="OrthoDB" id="9805754at2"/>
<keyword evidence="4 7" id="KW-0028">Amino-acid biosynthesis</keyword>
<feature type="binding site" evidence="6">
    <location>
        <begin position="71"/>
        <end position="74"/>
    </location>
    <ligand>
        <name>NADP(+)</name>
        <dbReference type="ChEBI" id="CHEBI:58349"/>
    </ligand>
</feature>
<feature type="binding site" evidence="6">
    <location>
        <begin position="6"/>
        <end position="11"/>
    </location>
    <ligand>
        <name>NADP(+)</name>
        <dbReference type="ChEBI" id="CHEBI:58349"/>
    </ligand>
</feature>
<accession>A0A2Z2NIV1</accession>
<dbReference type="Pfam" id="PF03807">
    <property type="entry name" value="F420_oxidored"/>
    <property type="match status" value="1"/>
</dbReference>
<organism evidence="10 11">
    <name type="scientific">Granulosicoccus antarcticus IMCC3135</name>
    <dbReference type="NCBI Taxonomy" id="1192854"/>
    <lineage>
        <taxon>Bacteria</taxon>
        <taxon>Pseudomonadati</taxon>
        <taxon>Pseudomonadota</taxon>
        <taxon>Gammaproteobacteria</taxon>
        <taxon>Chromatiales</taxon>
        <taxon>Granulosicoccaceae</taxon>
        <taxon>Granulosicoccus</taxon>
    </lineage>
</organism>
<keyword evidence="4 7" id="KW-0641">Proline biosynthesis</keyword>
<dbReference type="EC" id="1.5.1.2" evidence="4 5"/>
<evidence type="ECO:0000256" key="7">
    <source>
        <dbReference type="RuleBase" id="RU003903"/>
    </source>
</evidence>
<dbReference type="SUPFAM" id="SSF51735">
    <property type="entry name" value="NAD(P)-binding Rossmann-fold domains"/>
    <property type="match status" value="1"/>
</dbReference>
<dbReference type="InterPro" id="IPR028939">
    <property type="entry name" value="P5C_Rdtase_cat_N"/>
</dbReference>
<comment type="catalytic activity">
    <reaction evidence="4 7">
        <text>L-proline + NADP(+) = (S)-1-pyrroline-5-carboxylate + NADPH + 2 H(+)</text>
        <dbReference type="Rhea" id="RHEA:14109"/>
        <dbReference type="ChEBI" id="CHEBI:15378"/>
        <dbReference type="ChEBI" id="CHEBI:17388"/>
        <dbReference type="ChEBI" id="CHEBI:57783"/>
        <dbReference type="ChEBI" id="CHEBI:58349"/>
        <dbReference type="ChEBI" id="CHEBI:60039"/>
        <dbReference type="EC" id="1.5.1.2"/>
    </reaction>
</comment>
<feature type="domain" description="Pyrroline-5-carboxylate reductase catalytic N-terminal" evidence="8">
    <location>
        <begin position="4"/>
        <end position="84"/>
    </location>
</feature>
<dbReference type="Gene3D" id="1.10.3730.10">
    <property type="entry name" value="ProC C-terminal domain-like"/>
    <property type="match status" value="1"/>
</dbReference>
<evidence type="ECO:0000256" key="2">
    <source>
        <dbReference type="ARBA" id="ARBA00022857"/>
    </source>
</evidence>
<dbReference type="InterPro" id="IPR008927">
    <property type="entry name" value="6-PGluconate_DH-like_C_sf"/>
</dbReference>
<dbReference type="GO" id="GO:0055129">
    <property type="term" value="P:L-proline biosynthetic process"/>
    <property type="evidence" value="ECO:0007669"/>
    <property type="project" value="UniProtKB-UniRule"/>
</dbReference>
<dbReference type="PANTHER" id="PTHR11645:SF0">
    <property type="entry name" value="PYRROLINE-5-CARBOXYLATE REDUCTASE 3"/>
    <property type="match status" value="1"/>
</dbReference>
<feature type="domain" description="Pyrroline-5-carboxylate reductase dimerisation" evidence="9">
    <location>
        <begin position="173"/>
        <end position="276"/>
    </location>
</feature>
<comment type="pathway">
    <text evidence="4 7">Amino-acid biosynthesis; L-proline biosynthesis; L-proline from L-glutamate 5-semialdehyde: step 1/1.</text>
</comment>
<evidence type="ECO:0000313" key="10">
    <source>
        <dbReference type="EMBL" id="ASJ71282.1"/>
    </source>
</evidence>
<dbReference type="Gene3D" id="3.40.50.720">
    <property type="entry name" value="NAD(P)-binding Rossmann-like Domain"/>
    <property type="match status" value="1"/>
</dbReference>
<dbReference type="InterPro" id="IPR053790">
    <property type="entry name" value="P5CR-like_CS"/>
</dbReference>
<dbReference type="HAMAP" id="MF_01925">
    <property type="entry name" value="P5C_reductase"/>
    <property type="match status" value="1"/>
</dbReference>
<evidence type="ECO:0000256" key="4">
    <source>
        <dbReference type="HAMAP-Rule" id="MF_01925"/>
    </source>
</evidence>
<sequence>MQWVFIGAGNMASSLIGGLINSGAEPSGIAVVDPDQASCERASERFGIRSASSLGDMLKQFSTAPLGLVIAVKPHIVEAVCVEYASVFADFDSSTQQLMSPLIISVAAGVRASSMETWLPEGSAIVRCMPNTPSLLGLGATGLYANAATSDKHREQAQSLMDSAGVALWVDAEAKLDAVTAVSGSGPAYFFYLIEHMCAAGTALGLDAETAEKLAIETAFGAASMARTRELPPSRLRENVTSKGGTTAAALQVFDQEGTPAIIHKAMQAAHDRAVEFGDQLAPD</sequence>
<evidence type="ECO:0000256" key="6">
    <source>
        <dbReference type="PIRSR" id="PIRSR000193-1"/>
    </source>
</evidence>
<proteinExistence type="inferred from homology"/>
<dbReference type="InterPro" id="IPR036291">
    <property type="entry name" value="NAD(P)-bd_dom_sf"/>
</dbReference>
<evidence type="ECO:0000259" key="8">
    <source>
        <dbReference type="Pfam" id="PF03807"/>
    </source>
</evidence>